<dbReference type="InterPro" id="IPR001810">
    <property type="entry name" value="F-box_dom"/>
</dbReference>
<dbReference type="PANTHER" id="PTHR14939:SF8">
    <property type="entry name" value="FIST C-DOMAIN DOMAIN-CONTAINING PROTEIN"/>
    <property type="match status" value="1"/>
</dbReference>
<sequence length="534" mass="58109">MLMRTSGFSLVSEDVIENILSRLPALSFVSASCVSKCWNKVCVRILSRPKLASALSLNPSLHEAVDEVLGKVLLQPIVPHFVIACIGKQFSLEITHQLLTKRFGTRVPVITNAASGIIGLDAATDEVREVRWESSDDEDDNNDPDSEANNLLNRGIVLVVGFVPGLKVEAIPLLRSKTVPQPTLVDKFLTDIKNFSVSVSDCTSPAGIILFGDRSIDLKPVLARMDYALNEETVMVGDASGCFLCRSVDNSHNNYGDMYLLDAVALVFSKDKHKSHGADIGETQFHITLSTGLMPFGPQLQAICVIARGTDNSWLSARMEGQYDVLNGEGLLTDINDQFTDEDFPELYIGVVQQREYPIGAESTISRASMAFYEVMGGENQFFVINGVGIRPGDYFLFYHSDSGTASSSCSDAYRDLATLKSESTHKNCNNPLKEVTGSSSSSSGKEKEVFGGLIFSCYLRGEIFHPNVDSSPIHENFPGVALAGMYCNGEIGRGSSSSISQEDDEENSARCCLHYHSAVYLVLSYVPPTASEA</sequence>
<proteinExistence type="predicted"/>
<keyword evidence="4" id="KW-1185">Reference proteome</keyword>
<organism evidence="3 4">
    <name type="scientific">Ricinus communis</name>
    <name type="common">Castor bean</name>
    <dbReference type="NCBI Taxonomy" id="3988"/>
    <lineage>
        <taxon>Eukaryota</taxon>
        <taxon>Viridiplantae</taxon>
        <taxon>Streptophyta</taxon>
        <taxon>Embryophyta</taxon>
        <taxon>Tracheophyta</taxon>
        <taxon>Spermatophyta</taxon>
        <taxon>Magnoliopsida</taxon>
        <taxon>eudicotyledons</taxon>
        <taxon>Gunneridae</taxon>
        <taxon>Pentapetalae</taxon>
        <taxon>rosids</taxon>
        <taxon>fabids</taxon>
        <taxon>Malpighiales</taxon>
        <taxon>Euphorbiaceae</taxon>
        <taxon>Acalyphoideae</taxon>
        <taxon>Acalypheae</taxon>
        <taxon>Ricinus</taxon>
    </lineage>
</organism>
<dbReference type="SMART" id="SM01204">
    <property type="entry name" value="FIST_C"/>
    <property type="match status" value="1"/>
</dbReference>
<dbReference type="eggNOG" id="ENOG502SKA2">
    <property type="taxonomic scope" value="Eukaryota"/>
</dbReference>
<dbReference type="PROSITE" id="PS51257">
    <property type="entry name" value="PROKAR_LIPOPROTEIN"/>
    <property type="match status" value="1"/>
</dbReference>
<dbReference type="Pfam" id="PF10442">
    <property type="entry name" value="FIST_C"/>
    <property type="match status" value="1"/>
</dbReference>
<dbReference type="Proteomes" id="UP000008311">
    <property type="component" value="Unassembled WGS sequence"/>
</dbReference>
<dbReference type="STRING" id="3988.B9RAD3"/>
<dbReference type="Pfam" id="PF00646">
    <property type="entry name" value="F-box"/>
    <property type="match status" value="1"/>
</dbReference>
<dbReference type="SUPFAM" id="SSF81383">
    <property type="entry name" value="F-box domain"/>
    <property type="match status" value="1"/>
</dbReference>
<evidence type="ECO:0000313" key="4">
    <source>
        <dbReference type="Proteomes" id="UP000008311"/>
    </source>
</evidence>
<dbReference type="InterPro" id="IPR036047">
    <property type="entry name" value="F-box-like_dom_sf"/>
</dbReference>
<dbReference type="EMBL" id="EQ973773">
    <property type="protein sequence ID" value="EEF51760.1"/>
    <property type="molecule type" value="Genomic_DNA"/>
</dbReference>
<gene>
    <name evidence="3" type="ORF">RCOM_1505610</name>
</gene>
<dbReference type="GO" id="GO:0032436">
    <property type="term" value="P:positive regulation of proteasomal ubiquitin-dependent protein catabolic process"/>
    <property type="evidence" value="ECO:0000318"/>
    <property type="project" value="GO_Central"/>
</dbReference>
<dbReference type="AlphaFoldDB" id="B9RAD3"/>
<accession>B9RAD3</accession>
<dbReference type="InterPro" id="IPR019494">
    <property type="entry name" value="FIST_C"/>
</dbReference>
<protein>
    <recommendedName>
        <fullName evidence="5">F-box domain-containing protein</fullName>
    </recommendedName>
</protein>
<feature type="domain" description="F-box" evidence="1">
    <location>
        <begin position="11"/>
        <end position="51"/>
    </location>
</feature>
<dbReference type="GO" id="GO:0000209">
    <property type="term" value="P:protein polyubiquitination"/>
    <property type="evidence" value="ECO:0000318"/>
    <property type="project" value="GO_Central"/>
</dbReference>
<dbReference type="PANTHER" id="PTHR14939">
    <property type="entry name" value="F-BOX ONLY PROTEIN 22"/>
    <property type="match status" value="1"/>
</dbReference>
<name>B9RAD3_RICCO</name>
<evidence type="ECO:0000313" key="3">
    <source>
        <dbReference type="EMBL" id="EEF51760.1"/>
    </source>
</evidence>
<evidence type="ECO:0000259" key="2">
    <source>
        <dbReference type="SMART" id="SM01204"/>
    </source>
</evidence>
<dbReference type="FunCoup" id="B9RAD3">
    <property type="interactions" value="400"/>
</dbReference>
<evidence type="ECO:0000259" key="1">
    <source>
        <dbReference type="SMART" id="SM00256"/>
    </source>
</evidence>
<evidence type="ECO:0008006" key="5">
    <source>
        <dbReference type="Google" id="ProtNLM"/>
    </source>
</evidence>
<reference evidence="4" key="1">
    <citation type="journal article" date="2010" name="Nat. Biotechnol.">
        <title>Draft genome sequence of the oilseed species Ricinus communis.</title>
        <authorList>
            <person name="Chan A.P."/>
            <person name="Crabtree J."/>
            <person name="Zhao Q."/>
            <person name="Lorenzi H."/>
            <person name="Orvis J."/>
            <person name="Puiu D."/>
            <person name="Melake-Berhan A."/>
            <person name="Jones K.M."/>
            <person name="Redman J."/>
            <person name="Chen G."/>
            <person name="Cahoon E.B."/>
            <person name="Gedil M."/>
            <person name="Stanke M."/>
            <person name="Haas B.J."/>
            <person name="Wortman J.R."/>
            <person name="Fraser-Liggett C.M."/>
            <person name="Ravel J."/>
            <person name="Rabinowicz P.D."/>
        </authorList>
    </citation>
    <scope>NUCLEOTIDE SEQUENCE [LARGE SCALE GENOMIC DNA]</scope>
    <source>
        <strain evidence="4">cv. Hale</strain>
    </source>
</reference>
<dbReference type="InParanoid" id="B9RAD3"/>
<dbReference type="SMART" id="SM00256">
    <property type="entry name" value="FBOX"/>
    <property type="match status" value="1"/>
</dbReference>
<feature type="domain" description="FIST C-domain" evidence="2">
    <location>
        <begin position="344"/>
        <end position="495"/>
    </location>
</feature>